<protein>
    <submittedName>
        <fullName evidence="2">Uncharacterized protein</fullName>
    </submittedName>
</protein>
<dbReference type="STRING" id="1776384.GCA_900086585_00954"/>
<reference evidence="2 3" key="1">
    <citation type="submission" date="2018-08" db="EMBL/GenBank/DDBJ databases">
        <title>A genome reference for cultivated species of the human gut microbiota.</title>
        <authorList>
            <person name="Zou Y."/>
            <person name="Xue W."/>
            <person name="Luo G."/>
        </authorList>
    </citation>
    <scope>NUCLEOTIDE SEQUENCE [LARGE SCALE GENOMIC DNA]</scope>
    <source>
        <strain evidence="2 3">AM07-24</strain>
    </source>
</reference>
<name>A0A415E1B2_9FIRM</name>
<gene>
    <name evidence="2" type="ORF">DW099_11930</name>
</gene>
<keyword evidence="1" id="KW-0812">Transmembrane</keyword>
<evidence type="ECO:0000313" key="2">
    <source>
        <dbReference type="EMBL" id="RHJ87400.1"/>
    </source>
</evidence>
<keyword evidence="1" id="KW-0472">Membrane</keyword>
<sequence>MLQNISENIIGIMCTLVMTSAVGVITHLFKQFRGLSQAVMAINHDRLYQACTFFILTGEITIDELKNLEYLYEGYHALGGNGTGTELYEKCKDLPIVEKRTKWHESYQRSC</sequence>
<dbReference type="RefSeq" id="WP_067534450.1">
    <property type="nucleotide sequence ID" value="NZ_AP025567.1"/>
</dbReference>
<keyword evidence="3" id="KW-1185">Reference proteome</keyword>
<dbReference type="AlphaFoldDB" id="A0A415E1B2"/>
<evidence type="ECO:0000313" key="3">
    <source>
        <dbReference type="Proteomes" id="UP000284841"/>
    </source>
</evidence>
<accession>A0A415E1B2</accession>
<proteinExistence type="predicted"/>
<organism evidence="2 3">
    <name type="scientific">Emergencia timonensis</name>
    <dbReference type="NCBI Taxonomy" id="1776384"/>
    <lineage>
        <taxon>Bacteria</taxon>
        <taxon>Bacillati</taxon>
        <taxon>Bacillota</taxon>
        <taxon>Clostridia</taxon>
        <taxon>Peptostreptococcales</taxon>
        <taxon>Anaerovoracaceae</taxon>
        <taxon>Emergencia</taxon>
    </lineage>
</organism>
<feature type="transmembrane region" description="Helical" evidence="1">
    <location>
        <begin position="9"/>
        <end position="29"/>
    </location>
</feature>
<evidence type="ECO:0000256" key="1">
    <source>
        <dbReference type="SAM" id="Phobius"/>
    </source>
</evidence>
<comment type="caution">
    <text evidence="2">The sequence shown here is derived from an EMBL/GenBank/DDBJ whole genome shotgun (WGS) entry which is preliminary data.</text>
</comment>
<dbReference type="GeneID" id="83003346"/>
<dbReference type="Proteomes" id="UP000284841">
    <property type="component" value="Unassembled WGS sequence"/>
</dbReference>
<keyword evidence="1" id="KW-1133">Transmembrane helix</keyword>
<dbReference type="EMBL" id="QRMS01000003">
    <property type="protein sequence ID" value="RHJ87400.1"/>
    <property type="molecule type" value="Genomic_DNA"/>
</dbReference>
<dbReference type="OrthoDB" id="2051266at2"/>